<accession>A0A368VUI0</accession>
<comment type="caution">
    <text evidence="4">The sequence shown here is derived from an EMBL/GenBank/DDBJ whole genome shotgun (WGS) entry which is preliminary data.</text>
</comment>
<name>A0A368VUI0_9BACL</name>
<protein>
    <submittedName>
        <fullName evidence="4">Fumarylacetoacetase-like protein</fullName>
    </submittedName>
</protein>
<dbReference type="Proteomes" id="UP000252415">
    <property type="component" value="Unassembled WGS sequence"/>
</dbReference>
<dbReference type="GO" id="GO:0046872">
    <property type="term" value="F:metal ion binding"/>
    <property type="evidence" value="ECO:0007669"/>
    <property type="project" value="UniProtKB-KW"/>
</dbReference>
<gene>
    <name evidence="4" type="ORF">DFP97_114178</name>
</gene>
<dbReference type="Gene3D" id="3.90.850.10">
    <property type="entry name" value="Fumarylacetoacetase-like, C-terminal domain"/>
    <property type="match status" value="1"/>
</dbReference>
<dbReference type="PANTHER" id="PTHR11820:SF7">
    <property type="entry name" value="ACYLPYRUVASE FAHD1, MITOCHONDRIAL"/>
    <property type="match status" value="1"/>
</dbReference>
<dbReference type="InterPro" id="IPR036663">
    <property type="entry name" value="Fumarylacetoacetase_C_sf"/>
</dbReference>
<dbReference type="SUPFAM" id="SSF56529">
    <property type="entry name" value="FAH"/>
    <property type="match status" value="1"/>
</dbReference>
<evidence type="ECO:0000256" key="2">
    <source>
        <dbReference type="ARBA" id="ARBA00022723"/>
    </source>
</evidence>
<dbReference type="PANTHER" id="PTHR11820">
    <property type="entry name" value="ACYLPYRUVASE"/>
    <property type="match status" value="1"/>
</dbReference>
<dbReference type="InterPro" id="IPR011234">
    <property type="entry name" value="Fumarylacetoacetase-like_C"/>
</dbReference>
<dbReference type="Pfam" id="PF01557">
    <property type="entry name" value="FAA_hydrolase"/>
    <property type="match status" value="1"/>
</dbReference>
<dbReference type="EMBL" id="QPJD01000014">
    <property type="protein sequence ID" value="RCW43113.1"/>
    <property type="molecule type" value="Genomic_DNA"/>
</dbReference>
<evidence type="ECO:0000313" key="5">
    <source>
        <dbReference type="Proteomes" id="UP000252415"/>
    </source>
</evidence>
<dbReference type="GO" id="GO:0018773">
    <property type="term" value="F:acetylpyruvate hydrolase activity"/>
    <property type="evidence" value="ECO:0007669"/>
    <property type="project" value="TreeGrafter"/>
</dbReference>
<keyword evidence="5" id="KW-1185">Reference proteome</keyword>
<proteinExistence type="inferred from homology"/>
<keyword evidence="2" id="KW-0479">Metal-binding</keyword>
<dbReference type="AlphaFoldDB" id="A0A368VUI0"/>
<sequence length="209" mass="23506">MEVKWVWIFNTTCGKRVKSSVSVRILKPSEPRKITHTDDPFLFFKSPESLTAERDIYLSPLLTEFICEVEMAVIIGQEAKNVSEQEVPSIVAGYAIVNDITASAHFDTGRFKMFDQLTPIGSMTDIEDPCNVDLEMWVNGSLIQKDNTSEMLFSAHWLVSHISSMATLRKGDIILTGTPANPLSCQFGDVIELRSPQLGNHKHRIHQEL</sequence>
<evidence type="ECO:0000259" key="3">
    <source>
        <dbReference type="Pfam" id="PF01557"/>
    </source>
</evidence>
<dbReference type="RefSeq" id="WP_245976501.1">
    <property type="nucleotide sequence ID" value="NZ_QPJD01000014.1"/>
</dbReference>
<reference evidence="4 5" key="1">
    <citation type="submission" date="2018-07" db="EMBL/GenBank/DDBJ databases">
        <title>Genomic Encyclopedia of Type Strains, Phase III (KMG-III): the genomes of soil and plant-associated and newly described type strains.</title>
        <authorList>
            <person name="Whitman W."/>
        </authorList>
    </citation>
    <scope>NUCLEOTIDE SEQUENCE [LARGE SCALE GENOMIC DNA]</scope>
    <source>
        <strain evidence="4 5">CECT 7506</strain>
    </source>
</reference>
<organism evidence="4 5">
    <name type="scientific">Paenibacillus prosopidis</name>
    <dbReference type="NCBI Taxonomy" id="630520"/>
    <lineage>
        <taxon>Bacteria</taxon>
        <taxon>Bacillati</taxon>
        <taxon>Bacillota</taxon>
        <taxon>Bacilli</taxon>
        <taxon>Bacillales</taxon>
        <taxon>Paenibacillaceae</taxon>
        <taxon>Paenibacillus</taxon>
    </lineage>
</organism>
<evidence type="ECO:0000313" key="4">
    <source>
        <dbReference type="EMBL" id="RCW43113.1"/>
    </source>
</evidence>
<comment type="similarity">
    <text evidence="1">Belongs to the FAH family.</text>
</comment>
<evidence type="ECO:0000256" key="1">
    <source>
        <dbReference type="ARBA" id="ARBA00010211"/>
    </source>
</evidence>
<feature type="domain" description="Fumarylacetoacetase-like C-terminal" evidence="3">
    <location>
        <begin position="33"/>
        <end position="205"/>
    </location>
</feature>